<evidence type="ECO:0000256" key="1">
    <source>
        <dbReference type="ARBA" id="ARBA00023235"/>
    </source>
</evidence>
<dbReference type="PANTHER" id="PTHR48101:SF1">
    <property type="entry name" value="METHYLMALONYL-COA MUTASE, LARGE SUBUNIT"/>
    <property type="match status" value="1"/>
</dbReference>
<dbReference type="InterPro" id="IPR016176">
    <property type="entry name" value="Cbl-dep_enz_cat"/>
</dbReference>
<protein>
    <submittedName>
        <fullName evidence="3">Methylmalonyl-CoA mutase</fullName>
    </submittedName>
</protein>
<evidence type="ECO:0000313" key="3">
    <source>
        <dbReference type="EMBL" id="RZU40890.1"/>
    </source>
</evidence>
<accession>A0A4Q7YTL0</accession>
<name>A0A4Q7YTL0_9BACT</name>
<sequence>MNVMSKTTSQLSRKAVQTSSGIPVDEVYGPERMAEFDSVEALGRPGEYPFTRGIQPTMYRGRLWTMRQYAGMGDAEESNRRYKFLLAQGAGGGKGKGGLSVAFDLPTQIGYDSDSPMALGEVGKVGVAIDSIEDMERLFDGIRLDAISTSMTINATAPILLALYVAVARRQGADVKKLNGTVQNDILKEYIARGTYIYPVKQAMRLVTDIFAWAAKEVPEWNTISISGYHMREAGCTAVQEVAFTLADGMTYVQAAIDAGMDVDEFAPRLSFFFNAHNNLLEEVAKFRAARRMWARIMREQFGAKNPRSWMLRFHTQTAGSTLTAQQPENNIVRTTVQALAAVLGGTQSLHTNGFDEALALPTEQAARIALRTQQILAHESGVAETVDPLAGSYFVETLTDEIEARAEEYLTRIARFDLGGHYGMLRAIEQGYVQREIQNAAYAYQKAVDEKSAILVGVNEFASEEDGKVPLQRIDEALEQRQVERVRELRARRDAGVHSAALRDVEDAARGGENLMPRIVSAVESYATVGEIADVLRGVFGEYRESVVV</sequence>
<dbReference type="SUPFAM" id="SSF51703">
    <property type="entry name" value="Cobalamin (vitamin B12)-dependent enzymes"/>
    <property type="match status" value="1"/>
</dbReference>
<dbReference type="PANTHER" id="PTHR48101">
    <property type="entry name" value="METHYLMALONYL-COA MUTASE, MITOCHONDRIAL-RELATED"/>
    <property type="match status" value="1"/>
</dbReference>
<dbReference type="InterPro" id="IPR006098">
    <property type="entry name" value="MMCoA_mutase_a_cat"/>
</dbReference>
<proteinExistence type="predicted"/>
<dbReference type="InterPro" id="IPR006099">
    <property type="entry name" value="MeMalonylCoA_mutase_a/b_cat"/>
</dbReference>
<dbReference type="NCBIfam" id="TIGR00641">
    <property type="entry name" value="acid_CoA_mut_N"/>
    <property type="match status" value="1"/>
</dbReference>
<dbReference type="AlphaFoldDB" id="A0A4Q7YTL0"/>
<dbReference type="GO" id="GO:0004494">
    <property type="term" value="F:methylmalonyl-CoA mutase activity"/>
    <property type="evidence" value="ECO:0007669"/>
    <property type="project" value="InterPro"/>
</dbReference>
<dbReference type="EMBL" id="SHKW01000001">
    <property type="protein sequence ID" value="RZU40890.1"/>
    <property type="molecule type" value="Genomic_DNA"/>
</dbReference>
<reference evidence="3 4" key="1">
    <citation type="submission" date="2019-02" db="EMBL/GenBank/DDBJ databases">
        <title>Genomic Encyclopedia of Archaeal and Bacterial Type Strains, Phase II (KMG-II): from individual species to whole genera.</title>
        <authorList>
            <person name="Goeker M."/>
        </authorList>
    </citation>
    <scope>NUCLEOTIDE SEQUENCE [LARGE SCALE GENOMIC DNA]</scope>
    <source>
        <strain evidence="3 4">DSM 18101</strain>
    </source>
</reference>
<feature type="domain" description="Methylmalonyl-CoA mutase alpha/beta chain catalytic" evidence="2">
    <location>
        <begin position="17"/>
        <end position="543"/>
    </location>
</feature>
<keyword evidence="1" id="KW-0413">Isomerase</keyword>
<dbReference type="GO" id="GO:0031419">
    <property type="term" value="F:cobalamin binding"/>
    <property type="evidence" value="ECO:0007669"/>
    <property type="project" value="InterPro"/>
</dbReference>
<gene>
    <name evidence="3" type="ORF">BDD14_2378</name>
</gene>
<dbReference type="Pfam" id="PF01642">
    <property type="entry name" value="MM_CoA_mutase"/>
    <property type="match status" value="1"/>
</dbReference>
<evidence type="ECO:0000313" key="4">
    <source>
        <dbReference type="Proteomes" id="UP000292958"/>
    </source>
</evidence>
<dbReference type="Gene3D" id="3.20.20.240">
    <property type="entry name" value="Methylmalonyl-CoA mutase"/>
    <property type="match status" value="1"/>
</dbReference>
<evidence type="ECO:0000259" key="2">
    <source>
        <dbReference type="Pfam" id="PF01642"/>
    </source>
</evidence>
<keyword evidence="4" id="KW-1185">Reference proteome</keyword>
<dbReference type="Proteomes" id="UP000292958">
    <property type="component" value="Unassembled WGS sequence"/>
</dbReference>
<comment type="caution">
    <text evidence="3">The sequence shown here is derived from an EMBL/GenBank/DDBJ whole genome shotgun (WGS) entry which is preliminary data.</text>
</comment>
<organism evidence="3 4">
    <name type="scientific">Edaphobacter modestus</name>
    <dbReference type="NCBI Taxonomy" id="388466"/>
    <lineage>
        <taxon>Bacteria</taxon>
        <taxon>Pseudomonadati</taxon>
        <taxon>Acidobacteriota</taxon>
        <taxon>Terriglobia</taxon>
        <taxon>Terriglobales</taxon>
        <taxon>Acidobacteriaceae</taxon>
        <taxon>Edaphobacter</taxon>
    </lineage>
</organism>